<dbReference type="Proteomes" id="UP000000841">
    <property type="component" value="Chromosome"/>
</dbReference>
<accession>C7MTJ6</accession>
<dbReference type="KEGG" id="svi:Svir_03890"/>
<evidence type="ECO:0000313" key="2">
    <source>
        <dbReference type="EMBL" id="ACU95466.1"/>
    </source>
</evidence>
<sequence>MSNPLESIELSSEQSYGEKVMQAIPHQGLFSEAKGLFEQTFNAASDGDLSHDEIFNLAVSGQDFISSCSGVASGIMQDPIGSMLTGGLEFLISICQPLQDLVHMVSGDGPALENAATNFAAIGEGIEEFSSYFAQEAVEALVEWEGESAQAAAQRLAEFAKGIKAVAGEAGNIAELLQISSIVMKVIEDFIMALLTELIMWLVMIWVPALASSVVTFGGSTAAAASATGVRVAQTTTRASQQVSRLSKLLDKIKNILVRVKEWLAKQGKTFREAMDSTRTRVDNATKRVKNAEDTGAKTSWSDRLNSDQGAIGSRVSTGFGKSMRDTAGQNIAEQMGNWEDHLESYNTAQEYDSIGEEQPKYKTSDQLNF</sequence>
<dbReference type="eggNOG" id="COG5164">
    <property type="taxonomic scope" value="Bacteria"/>
</dbReference>
<organism evidence="2 3">
    <name type="scientific">Saccharomonospora viridis (strain ATCC 15386 / DSM 43017 / JCM 3036 / CCUG 5913 / NBRC 12207 / NCIMB 9602 / P101)</name>
    <name type="common">Thermoactinomyces viridis</name>
    <dbReference type="NCBI Taxonomy" id="471857"/>
    <lineage>
        <taxon>Bacteria</taxon>
        <taxon>Bacillati</taxon>
        <taxon>Actinomycetota</taxon>
        <taxon>Actinomycetes</taxon>
        <taxon>Pseudonocardiales</taxon>
        <taxon>Pseudonocardiaceae</taxon>
        <taxon>Saccharomonospora</taxon>
    </lineage>
</organism>
<keyword evidence="3" id="KW-1185">Reference proteome</keyword>
<dbReference type="RefSeq" id="WP_012795899.1">
    <property type="nucleotide sequence ID" value="NC_013159.1"/>
</dbReference>
<dbReference type="EMBL" id="CP001683">
    <property type="protein sequence ID" value="ACU95466.1"/>
    <property type="molecule type" value="Genomic_DNA"/>
</dbReference>
<gene>
    <name evidence="2" type="ordered locus">Svir_03890</name>
</gene>
<proteinExistence type="predicted"/>
<dbReference type="STRING" id="471857.Svir_03890"/>
<feature type="region of interest" description="Disordered" evidence="1">
    <location>
        <begin position="291"/>
        <end position="323"/>
    </location>
</feature>
<protein>
    <recommendedName>
        <fullName evidence="4">WXG100 family type VII secretion target</fullName>
    </recommendedName>
</protein>
<dbReference type="InterPro" id="IPR038332">
    <property type="entry name" value="PPE_sf"/>
</dbReference>
<evidence type="ECO:0000313" key="3">
    <source>
        <dbReference type="Proteomes" id="UP000000841"/>
    </source>
</evidence>
<reference evidence="2 3" key="1">
    <citation type="journal article" date="2009" name="Stand. Genomic Sci.">
        <title>Complete genome sequence of Saccharomonospora viridis type strain (P101).</title>
        <authorList>
            <person name="Pati A."/>
            <person name="Sikorski J."/>
            <person name="Nolan M."/>
            <person name="Lapidus A."/>
            <person name="Copeland A."/>
            <person name="Glavina Del Rio T."/>
            <person name="Lucas S."/>
            <person name="Chen F."/>
            <person name="Tice H."/>
            <person name="Pitluck S."/>
            <person name="Cheng J.F."/>
            <person name="Chertkov O."/>
            <person name="Brettin T."/>
            <person name="Han C."/>
            <person name="Detter J.C."/>
            <person name="Kuske C."/>
            <person name="Bruce D."/>
            <person name="Goodwin L."/>
            <person name="Chain P."/>
            <person name="D'haeseleer P."/>
            <person name="Chen A."/>
            <person name="Palaniappan K."/>
            <person name="Ivanova N."/>
            <person name="Mavromatis K."/>
            <person name="Mikhailova N."/>
            <person name="Rohde M."/>
            <person name="Tindall B.J."/>
            <person name="Goker M."/>
            <person name="Bristow J."/>
            <person name="Eisen J.A."/>
            <person name="Markowitz V."/>
            <person name="Hugenholtz P."/>
            <person name="Kyrpides N.C."/>
            <person name="Klenk H.P."/>
        </authorList>
    </citation>
    <scope>NUCLEOTIDE SEQUENCE [LARGE SCALE GENOMIC DNA]</scope>
    <source>
        <strain evidence="3">ATCC 15386 / DSM 43017 / JCM 3036 / NBRC 12207 / P101</strain>
    </source>
</reference>
<evidence type="ECO:0008006" key="4">
    <source>
        <dbReference type="Google" id="ProtNLM"/>
    </source>
</evidence>
<feature type="compositionally biased region" description="Polar residues" evidence="1">
    <location>
        <begin position="297"/>
        <end position="309"/>
    </location>
</feature>
<dbReference type="Gene3D" id="1.20.1260.20">
    <property type="entry name" value="PPE superfamily"/>
    <property type="match status" value="1"/>
</dbReference>
<name>C7MTJ6_SACVD</name>
<dbReference type="AlphaFoldDB" id="C7MTJ6"/>
<evidence type="ECO:0000256" key="1">
    <source>
        <dbReference type="SAM" id="MobiDB-lite"/>
    </source>
</evidence>
<dbReference type="HOGENOM" id="CLU_061164_0_0_11"/>